<evidence type="ECO:0000256" key="1">
    <source>
        <dbReference type="SAM" id="Phobius"/>
    </source>
</evidence>
<feature type="transmembrane region" description="Helical" evidence="1">
    <location>
        <begin position="52"/>
        <end position="72"/>
    </location>
</feature>
<gene>
    <name evidence="2" type="ORF">IAG42_01930</name>
</gene>
<evidence type="ECO:0000313" key="3">
    <source>
        <dbReference type="Proteomes" id="UP000516428"/>
    </source>
</evidence>
<dbReference type="RefSeq" id="WP_188335249.1">
    <property type="nucleotide sequence ID" value="NZ_CP061281.1"/>
</dbReference>
<keyword evidence="1" id="KW-0812">Transmembrane</keyword>
<dbReference type="EMBL" id="CP061281">
    <property type="protein sequence ID" value="QNS02494.1"/>
    <property type="molecule type" value="Genomic_DNA"/>
</dbReference>
<accession>A0A7H1B189</accession>
<name>A0A7H1B189_9ACTN</name>
<dbReference type="KEGG" id="sxn:IAG42_01930"/>
<organism evidence="2 3">
    <name type="scientific">Streptomyces xanthii</name>
    <dbReference type="NCBI Taxonomy" id="2768069"/>
    <lineage>
        <taxon>Bacteria</taxon>
        <taxon>Bacillati</taxon>
        <taxon>Actinomycetota</taxon>
        <taxon>Actinomycetes</taxon>
        <taxon>Kitasatosporales</taxon>
        <taxon>Streptomycetaceae</taxon>
        <taxon>Streptomyces</taxon>
    </lineage>
</organism>
<sequence>MSLMSAGVTWLGLGLTVGTAGLVTYGLAVLPCSASVRQEDAELACRPARRTALALGLLGAASLVVGTVFLVLHMTDFS</sequence>
<evidence type="ECO:0000313" key="2">
    <source>
        <dbReference type="EMBL" id="QNS02494.1"/>
    </source>
</evidence>
<protein>
    <submittedName>
        <fullName evidence="2">Uncharacterized protein</fullName>
    </submittedName>
</protein>
<dbReference type="AlphaFoldDB" id="A0A7H1B189"/>
<keyword evidence="1" id="KW-1133">Transmembrane helix</keyword>
<keyword evidence="3" id="KW-1185">Reference proteome</keyword>
<proteinExistence type="predicted"/>
<keyword evidence="1" id="KW-0472">Membrane</keyword>
<dbReference type="Proteomes" id="UP000516428">
    <property type="component" value="Chromosome"/>
</dbReference>
<reference evidence="2 3" key="1">
    <citation type="submission" date="2020-09" db="EMBL/GenBank/DDBJ databases">
        <title>A novel species.</title>
        <authorList>
            <person name="Gao J."/>
        </authorList>
    </citation>
    <scope>NUCLEOTIDE SEQUENCE [LARGE SCALE GENOMIC DNA]</scope>
    <source>
        <strain evidence="2 3">CRXT-Y-14</strain>
    </source>
</reference>